<keyword evidence="5" id="KW-0472">Membrane</keyword>
<dbReference type="Gene3D" id="2.40.170.20">
    <property type="entry name" value="TonB-dependent receptor, beta-barrel domain"/>
    <property type="match status" value="1"/>
</dbReference>
<dbReference type="SUPFAM" id="SSF56935">
    <property type="entry name" value="Porins"/>
    <property type="match status" value="1"/>
</dbReference>
<evidence type="ECO:0000256" key="5">
    <source>
        <dbReference type="ARBA" id="ARBA00023136"/>
    </source>
</evidence>
<feature type="domain" description="TonB-dependent transporter Oar-like beta-barrel" evidence="8">
    <location>
        <begin position="259"/>
        <end position="1180"/>
    </location>
</feature>
<dbReference type="Gene3D" id="2.60.40.1120">
    <property type="entry name" value="Carboxypeptidase-like, regulatory domain"/>
    <property type="match status" value="1"/>
</dbReference>
<dbReference type="GO" id="GO:0015344">
    <property type="term" value="F:siderophore uptake transmembrane transporter activity"/>
    <property type="evidence" value="ECO:0007669"/>
    <property type="project" value="TreeGrafter"/>
</dbReference>
<dbReference type="Pfam" id="PF25183">
    <property type="entry name" value="OMP_b-brl_4"/>
    <property type="match status" value="1"/>
</dbReference>
<dbReference type="OrthoDB" id="97893at2"/>
<keyword evidence="2" id="KW-0813">Transport</keyword>
<keyword evidence="6" id="KW-0998">Cell outer membrane</keyword>
<dbReference type="InterPro" id="IPR039426">
    <property type="entry name" value="TonB-dep_rcpt-like"/>
</dbReference>
<evidence type="ECO:0000256" key="4">
    <source>
        <dbReference type="ARBA" id="ARBA00022692"/>
    </source>
</evidence>
<dbReference type="Pfam" id="PF13620">
    <property type="entry name" value="CarboxypepD_reg"/>
    <property type="match status" value="1"/>
</dbReference>
<dbReference type="PANTHER" id="PTHR30069">
    <property type="entry name" value="TONB-DEPENDENT OUTER MEMBRANE RECEPTOR"/>
    <property type="match status" value="1"/>
</dbReference>
<evidence type="ECO:0000256" key="3">
    <source>
        <dbReference type="ARBA" id="ARBA00022452"/>
    </source>
</evidence>
<evidence type="ECO:0000259" key="8">
    <source>
        <dbReference type="Pfam" id="PF25183"/>
    </source>
</evidence>
<keyword evidence="9" id="KW-0675">Receptor</keyword>
<dbReference type="EMBL" id="SDMK01000001">
    <property type="protein sequence ID" value="RXS97455.1"/>
    <property type="molecule type" value="Genomic_DNA"/>
</dbReference>
<dbReference type="AlphaFoldDB" id="A0A4Q1SJ55"/>
<proteinExistence type="predicted"/>
<dbReference type="GO" id="GO:0009279">
    <property type="term" value="C:cell outer membrane"/>
    <property type="evidence" value="ECO:0007669"/>
    <property type="project" value="UniProtKB-SubCell"/>
</dbReference>
<sequence>MLSRAMCFLVRVAVVICIFAALPVTMMWASVSGSISGTVKDPAGSVVVHVEVTAREINTGMVHVTHTDSRGYYTFPVLPVGHYVLEVRATGFGKYERKDITLDTNAALTLDAALRVGNVAENVEVTDNTLHVETTSTQLGQVISGRQMTAVPLNGRSYTDLLSLQPGVAPVTSITSTTVQDVGATVLNPSGTLNPGNLSVNGQRETANYFGVNGSDVEEDVNAGTAVIPNLDAITEFRIITSNFDAEYGEYSGGQITVVTKSGSNAFHGNAFNFLRNTALDARNYFSPTRGAFRQNQFGGTVGGPIRRNKLFFFLDYQGTRQTQGVDTGNIAVPSDADRLGTLSDFTTGKAGNQLSGIVSGPSFATTLTQRLGYEVVSGEPYYLPGCTSSSTCVFPYAAIPQNAWSVPAQRMLQYIPAPNTATGTFATSSYNQTVRDDKAGTRVDANTRWGLMSAYYFIDDFYLVNPYPVAQSGASVPGFSAATTGRAQLLALGDTKSFGATMVNEFHLSYMRDNTNLGQPIGGLGVSLASQGFVNKDGSDSIVALDPRGQGVENLNFNAYSTGMAANQLIQVNNTYQTSDNFSKVLGAHTMKFGAEFHADQINAMPIAQFNGNFVFSGQETGVDFADFLIGVPSQYNQSQLNPFYARNKYFGAFAQDSWHVQSNLTLNYGLRWDRIAPWSEKYNQISTFVAGAQSVVFPGAPPGILYPGDPGIPNTLAPIDARDFSPRVGFAWSPRAADGTFLKKIFGSEGATSVRSSFGMFYNAIDAMEISVLAANAPYGTTYSSPAPPLFATPFINAADGTDNGQPFPYTFAPLNSSRSHPDPNVNWAAYEPISGIPGYDIHNHTPYTEEWSLAIERQAGPKTVFSASYIGSASHRQRVLVEANPGSPSLCLSLSQSSEVKFGTVTCGAFGEDTVYYPEAGGTVDGTRGPLGSKFGSNALQSNTGFASYNALELSARHASGRLEFDASYTYSKSLDQSSNIGEEVNPFNPALSYALSAFDITQNFVISYEYQLPFDQFFHPDRLTKGWSLSGISRFSSGFPVTMINNGDNSLIGTNPNGVNNSSIDEPDYNGSALHLNRNPRSTSNRYFAATDFSMNALGSPGTAKRRFFYGPGQDNYDMALSKNLPFSDSKSLLFRVEAFNAFNHAQFFGPQAVDGDIGSSTFGNVISAAAPRILQGALKLSF</sequence>
<protein>
    <submittedName>
        <fullName evidence="9">TonB-dependent receptor</fullName>
    </submittedName>
</protein>
<keyword evidence="4" id="KW-0812">Transmembrane</keyword>
<feature type="region of interest" description="Disordered" evidence="7">
    <location>
        <begin position="1061"/>
        <end position="1082"/>
    </location>
</feature>
<dbReference type="InterPro" id="IPR008969">
    <property type="entry name" value="CarboxyPept-like_regulatory"/>
</dbReference>
<dbReference type="Proteomes" id="UP000290253">
    <property type="component" value="Unassembled WGS sequence"/>
</dbReference>
<keyword evidence="3" id="KW-1134">Transmembrane beta strand</keyword>
<comment type="subcellular location">
    <subcellularLocation>
        <location evidence="1">Cell outer membrane</location>
        <topology evidence="1">Multi-pass membrane protein</topology>
    </subcellularLocation>
</comment>
<dbReference type="PANTHER" id="PTHR30069:SF46">
    <property type="entry name" value="OAR PROTEIN"/>
    <property type="match status" value="1"/>
</dbReference>
<keyword evidence="10" id="KW-1185">Reference proteome</keyword>
<organism evidence="9 10">
    <name type="scientific">Silvibacterium dinghuense</name>
    <dbReference type="NCBI Taxonomy" id="1560006"/>
    <lineage>
        <taxon>Bacteria</taxon>
        <taxon>Pseudomonadati</taxon>
        <taxon>Acidobacteriota</taxon>
        <taxon>Terriglobia</taxon>
        <taxon>Terriglobales</taxon>
        <taxon>Acidobacteriaceae</taxon>
        <taxon>Silvibacterium</taxon>
    </lineage>
</organism>
<dbReference type="GO" id="GO:0044718">
    <property type="term" value="P:siderophore transmembrane transport"/>
    <property type="evidence" value="ECO:0007669"/>
    <property type="project" value="TreeGrafter"/>
</dbReference>
<evidence type="ECO:0000313" key="10">
    <source>
        <dbReference type="Proteomes" id="UP000290253"/>
    </source>
</evidence>
<comment type="caution">
    <text evidence="9">The sequence shown here is derived from an EMBL/GenBank/DDBJ whole genome shotgun (WGS) entry which is preliminary data.</text>
</comment>
<evidence type="ECO:0000313" key="9">
    <source>
        <dbReference type="EMBL" id="RXS97455.1"/>
    </source>
</evidence>
<dbReference type="SUPFAM" id="SSF49464">
    <property type="entry name" value="Carboxypeptidase regulatory domain-like"/>
    <property type="match status" value="1"/>
</dbReference>
<evidence type="ECO:0000256" key="7">
    <source>
        <dbReference type="SAM" id="MobiDB-lite"/>
    </source>
</evidence>
<dbReference type="InterPro" id="IPR057601">
    <property type="entry name" value="Oar-like_b-barrel"/>
</dbReference>
<reference evidence="9 10" key="1">
    <citation type="journal article" date="2016" name="Int. J. Syst. Evol. Microbiol.">
        <title>Acidipila dinghuensis sp. nov., an acidobacterium isolated from forest soil.</title>
        <authorList>
            <person name="Jiang Y.W."/>
            <person name="Wang J."/>
            <person name="Chen M.H."/>
            <person name="Lv Y.Y."/>
            <person name="Qiu L.H."/>
        </authorList>
    </citation>
    <scope>NUCLEOTIDE SEQUENCE [LARGE SCALE GENOMIC DNA]</scope>
    <source>
        <strain evidence="9 10">DHOF10</strain>
    </source>
</reference>
<accession>A0A4Q1SJ55</accession>
<name>A0A4Q1SJ55_9BACT</name>
<dbReference type="InterPro" id="IPR036942">
    <property type="entry name" value="Beta-barrel_TonB_sf"/>
</dbReference>
<evidence type="ECO:0000256" key="6">
    <source>
        <dbReference type="ARBA" id="ARBA00023237"/>
    </source>
</evidence>
<gene>
    <name evidence="9" type="ORF">ESZ00_06045</name>
</gene>
<evidence type="ECO:0000256" key="1">
    <source>
        <dbReference type="ARBA" id="ARBA00004571"/>
    </source>
</evidence>
<evidence type="ECO:0000256" key="2">
    <source>
        <dbReference type="ARBA" id="ARBA00022448"/>
    </source>
</evidence>